<feature type="domain" description="DNA polymerase III delta subunit-like C-terminal" evidence="10">
    <location>
        <begin position="203"/>
        <end position="307"/>
    </location>
</feature>
<dbReference type="RefSeq" id="WP_015186151.1">
    <property type="nucleotide sequence ID" value="NC_019739.1"/>
</dbReference>
<keyword evidence="3 11" id="KW-0808">Transferase</keyword>
<evidence type="ECO:0000259" key="9">
    <source>
        <dbReference type="Pfam" id="PF06144"/>
    </source>
</evidence>
<evidence type="ECO:0000256" key="2">
    <source>
        <dbReference type="ARBA" id="ARBA00017703"/>
    </source>
</evidence>
<dbReference type="PATRIC" id="fig|1173027.3.peg.7125"/>
<dbReference type="PANTHER" id="PTHR34388">
    <property type="entry name" value="DNA POLYMERASE III SUBUNIT DELTA"/>
    <property type="match status" value="1"/>
</dbReference>
<dbReference type="Pfam" id="PF21694">
    <property type="entry name" value="DNA_pol3_delta_C"/>
    <property type="match status" value="1"/>
</dbReference>
<dbReference type="InterPro" id="IPR027417">
    <property type="entry name" value="P-loop_NTPase"/>
</dbReference>
<keyword evidence="5" id="KW-0235">DNA replication</keyword>
<protein>
    <recommendedName>
        <fullName evidence="2">DNA polymerase III subunit delta</fullName>
        <ecNumber evidence="1">2.7.7.7</ecNumber>
    </recommendedName>
</protein>
<feature type="domain" description="DNA polymerase III delta N-terminal" evidence="9">
    <location>
        <begin position="4"/>
        <end position="122"/>
    </location>
</feature>
<comment type="similarity">
    <text evidence="7">Belongs to the DNA polymerase HolA subunit family.</text>
</comment>
<dbReference type="Proteomes" id="UP000010471">
    <property type="component" value="Plasmid pMIC7113.01"/>
</dbReference>
<dbReference type="SUPFAM" id="SSF48019">
    <property type="entry name" value="post-AAA+ oligomerization domain-like"/>
    <property type="match status" value="1"/>
</dbReference>
<evidence type="ECO:0000256" key="3">
    <source>
        <dbReference type="ARBA" id="ARBA00022679"/>
    </source>
</evidence>
<evidence type="ECO:0000259" key="10">
    <source>
        <dbReference type="Pfam" id="PF21694"/>
    </source>
</evidence>
<dbReference type="EC" id="2.7.7.7" evidence="1"/>
<evidence type="ECO:0000313" key="12">
    <source>
        <dbReference type="Proteomes" id="UP000010471"/>
    </source>
</evidence>
<dbReference type="GO" id="GO:0006261">
    <property type="term" value="P:DNA-templated DNA replication"/>
    <property type="evidence" value="ECO:0007669"/>
    <property type="project" value="TreeGrafter"/>
</dbReference>
<keyword evidence="12" id="KW-1185">Reference proteome</keyword>
<dbReference type="Pfam" id="PF06144">
    <property type="entry name" value="DNA_pol3_delta"/>
    <property type="match status" value="1"/>
</dbReference>
<reference evidence="11 12" key="1">
    <citation type="submission" date="2012-06" db="EMBL/GenBank/DDBJ databases">
        <title>Finished plasmid 1 of genome of Microcoleus sp. PCC 7113.</title>
        <authorList>
            <consortium name="US DOE Joint Genome Institute"/>
            <person name="Gugger M."/>
            <person name="Coursin T."/>
            <person name="Rippka R."/>
            <person name="Tandeau De Marsac N."/>
            <person name="Huntemann M."/>
            <person name="Wei C.-L."/>
            <person name="Han J."/>
            <person name="Detter J.C."/>
            <person name="Han C."/>
            <person name="Tapia R."/>
            <person name="Chen A."/>
            <person name="Kyrpides N."/>
            <person name="Mavromatis K."/>
            <person name="Markowitz V."/>
            <person name="Szeto E."/>
            <person name="Ivanova N."/>
            <person name="Pagani I."/>
            <person name="Pati A."/>
            <person name="Goodwin L."/>
            <person name="Nordberg H.P."/>
            <person name="Cantor M.N."/>
            <person name="Hua S.X."/>
            <person name="Woyke T."/>
            <person name="Kerfeld C.A."/>
        </authorList>
    </citation>
    <scope>NUCLEOTIDE SEQUENCE [LARGE SCALE GENOMIC DNA]</scope>
    <source>
        <strain evidence="11 12">PCC 7113</strain>
        <plasmid evidence="11 12">pMIC7113.01</plasmid>
    </source>
</reference>
<dbReference type="SUPFAM" id="SSF52540">
    <property type="entry name" value="P-loop containing nucleoside triphosphate hydrolases"/>
    <property type="match status" value="1"/>
</dbReference>
<organism evidence="11 12">
    <name type="scientific">Allocoleopsis franciscana PCC 7113</name>
    <dbReference type="NCBI Taxonomy" id="1173027"/>
    <lineage>
        <taxon>Bacteria</taxon>
        <taxon>Bacillati</taxon>
        <taxon>Cyanobacteriota</taxon>
        <taxon>Cyanophyceae</taxon>
        <taxon>Coleofasciculales</taxon>
        <taxon>Coleofasciculaceae</taxon>
        <taxon>Allocoleopsis</taxon>
        <taxon>Allocoleopsis franciscana</taxon>
    </lineage>
</organism>
<accession>K9WQF4</accession>
<dbReference type="AlphaFoldDB" id="K9WQF4"/>
<dbReference type="InterPro" id="IPR008921">
    <property type="entry name" value="DNA_pol3_clamp-load_cplx_C"/>
</dbReference>
<dbReference type="HOGENOM" id="CLU_044694_2_1_3"/>
<gene>
    <name evidence="11" type="ORF">Mic7113_6444</name>
</gene>
<sequence length="327" mass="36498">MPIFIYCGDDNYAIHRSALTLRSRTVEPEWLAFNYSVYSHDNLNAALEALEAALSPPLGGSLRMVWLANTTLLSQYPPPLLEKLQQTIEKLPSTTVLLLTCAKVDRRLKSSQLLLAHARIQEFSLIPSWRTEDLWQRVLDVAAQVGVQLTPSAVSVLTEAVSNDTRALYAELEKLKTYAAQSEQPLGEKVVRELVTSNTTTSLQLADAIRTGKTSQALTLLNDLFNRNEPALKIVATLVTQFRTWLWVKLMVVEGERDINAIATAASVGNPKRVYILQKEVRPLSLKNLQHTLPFLLELEAALKQGNPELMTLQTRIIVLSQLYAKG</sequence>
<evidence type="ECO:0000256" key="1">
    <source>
        <dbReference type="ARBA" id="ARBA00012417"/>
    </source>
</evidence>
<keyword evidence="11" id="KW-0614">Plasmid</keyword>
<dbReference type="OrthoDB" id="581300at2"/>
<geneLocation type="plasmid" evidence="11 12">
    <name>pMIC7113.01</name>
</geneLocation>
<dbReference type="EMBL" id="CP003631">
    <property type="protein sequence ID" value="AFZ22024.1"/>
    <property type="molecule type" value="Genomic_DNA"/>
</dbReference>
<dbReference type="GO" id="GO:0003677">
    <property type="term" value="F:DNA binding"/>
    <property type="evidence" value="ECO:0007669"/>
    <property type="project" value="InterPro"/>
</dbReference>
<dbReference type="InterPro" id="IPR010372">
    <property type="entry name" value="DNA_pol3_delta_N"/>
</dbReference>
<dbReference type="KEGG" id="mic:Mic7113_6444"/>
<dbReference type="Gene3D" id="3.40.50.300">
    <property type="entry name" value="P-loop containing nucleotide triphosphate hydrolases"/>
    <property type="match status" value="1"/>
</dbReference>
<dbReference type="NCBIfam" id="TIGR01128">
    <property type="entry name" value="holA"/>
    <property type="match status" value="1"/>
</dbReference>
<evidence type="ECO:0000313" key="11">
    <source>
        <dbReference type="EMBL" id="AFZ22024.1"/>
    </source>
</evidence>
<evidence type="ECO:0000256" key="7">
    <source>
        <dbReference type="ARBA" id="ARBA00034754"/>
    </source>
</evidence>
<evidence type="ECO:0000256" key="6">
    <source>
        <dbReference type="ARBA" id="ARBA00022932"/>
    </source>
</evidence>
<evidence type="ECO:0000256" key="8">
    <source>
        <dbReference type="ARBA" id="ARBA00049244"/>
    </source>
</evidence>
<dbReference type="PANTHER" id="PTHR34388:SF1">
    <property type="entry name" value="DNA POLYMERASE III SUBUNIT DELTA"/>
    <property type="match status" value="1"/>
</dbReference>
<comment type="catalytic activity">
    <reaction evidence="8">
        <text>DNA(n) + a 2'-deoxyribonucleoside 5'-triphosphate = DNA(n+1) + diphosphate</text>
        <dbReference type="Rhea" id="RHEA:22508"/>
        <dbReference type="Rhea" id="RHEA-COMP:17339"/>
        <dbReference type="Rhea" id="RHEA-COMP:17340"/>
        <dbReference type="ChEBI" id="CHEBI:33019"/>
        <dbReference type="ChEBI" id="CHEBI:61560"/>
        <dbReference type="ChEBI" id="CHEBI:173112"/>
        <dbReference type="EC" id="2.7.7.7"/>
    </reaction>
</comment>
<name>K9WQF4_9CYAN</name>
<dbReference type="InterPro" id="IPR005790">
    <property type="entry name" value="DNA_polIII_delta"/>
</dbReference>
<dbReference type="GO" id="GO:0009360">
    <property type="term" value="C:DNA polymerase III complex"/>
    <property type="evidence" value="ECO:0007669"/>
    <property type="project" value="InterPro"/>
</dbReference>
<dbReference type="Gene3D" id="1.20.272.10">
    <property type="match status" value="1"/>
</dbReference>
<proteinExistence type="inferred from homology"/>
<evidence type="ECO:0000256" key="4">
    <source>
        <dbReference type="ARBA" id="ARBA00022695"/>
    </source>
</evidence>
<dbReference type="GO" id="GO:0003887">
    <property type="term" value="F:DNA-directed DNA polymerase activity"/>
    <property type="evidence" value="ECO:0007669"/>
    <property type="project" value="UniProtKB-KW"/>
</dbReference>
<dbReference type="Gene3D" id="1.10.8.60">
    <property type="match status" value="1"/>
</dbReference>
<dbReference type="InterPro" id="IPR048466">
    <property type="entry name" value="DNA_pol3_delta-like_C"/>
</dbReference>
<evidence type="ECO:0000256" key="5">
    <source>
        <dbReference type="ARBA" id="ARBA00022705"/>
    </source>
</evidence>
<keyword evidence="6" id="KW-0239">DNA-directed DNA polymerase</keyword>
<keyword evidence="4 11" id="KW-0548">Nucleotidyltransferase</keyword>